<dbReference type="KEGG" id="fcy:FRACYDRAFT_268799"/>
<name>A0A1E7FIB3_9STRA</name>
<dbReference type="OrthoDB" id="49015at2759"/>
<gene>
    <name evidence="3" type="ORF">FRACYDRAFT_268799</name>
</gene>
<dbReference type="AlphaFoldDB" id="A0A1E7FIB3"/>
<protein>
    <submittedName>
        <fullName evidence="3">Uncharacterized protein</fullName>
    </submittedName>
</protein>
<proteinExistence type="predicted"/>
<keyword evidence="2" id="KW-0472">Membrane</keyword>
<feature type="compositionally biased region" description="Low complexity" evidence="1">
    <location>
        <begin position="109"/>
        <end position="122"/>
    </location>
</feature>
<sequence>MTIEIEKYQDGISFFSAYLIQIVTTHLMYAFLVYGLDTINTYEKYTKTLSGQFKVYGIGLFGATALNSFLLKQGFDKTMAFWGTTATFAGINYFLITAIVKRAVESSSSSIPSSLPSSNLNQRRQKQQRGMRQQAFVKRR</sequence>
<reference evidence="3 4" key="1">
    <citation type="submission" date="2016-09" db="EMBL/GenBank/DDBJ databases">
        <title>Extensive genetic diversity and differential bi-allelic expression allows diatom success in the polar Southern Ocean.</title>
        <authorList>
            <consortium name="DOE Joint Genome Institute"/>
            <person name="Mock T."/>
            <person name="Otillar R.P."/>
            <person name="Strauss J."/>
            <person name="Dupont C."/>
            <person name="Frickenhaus S."/>
            <person name="Maumus F."/>
            <person name="Mcmullan M."/>
            <person name="Sanges R."/>
            <person name="Schmutz J."/>
            <person name="Toseland A."/>
            <person name="Valas R."/>
            <person name="Veluchamy A."/>
            <person name="Ward B.J."/>
            <person name="Allen A."/>
            <person name="Barry K."/>
            <person name="Falciatore A."/>
            <person name="Ferrante M."/>
            <person name="Fortunato A.E."/>
            <person name="Gloeckner G."/>
            <person name="Gruber A."/>
            <person name="Hipkin R."/>
            <person name="Janech M."/>
            <person name="Kroth P."/>
            <person name="Leese F."/>
            <person name="Lindquist E."/>
            <person name="Lyon B.R."/>
            <person name="Martin J."/>
            <person name="Mayer C."/>
            <person name="Parker M."/>
            <person name="Quesneville H."/>
            <person name="Raymond J."/>
            <person name="Uhlig C."/>
            <person name="Valentin K.U."/>
            <person name="Worden A.Z."/>
            <person name="Armbrust E.V."/>
            <person name="Bowler C."/>
            <person name="Green B."/>
            <person name="Moulton V."/>
            <person name="Van Oosterhout C."/>
            <person name="Grigoriev I."/>
        </authorList>
    </citation>
    <scope>NUCLEOTIDE SEQUENCE [LARGE SCALE GENOMIC DNA]</scope>
    <source>
        <strain evidence="3 4">CCMP1102</strain>
    </source>
</reference>
<evidence type="ECO:0000256" key="2">
    <source>
        <dbReference type="SAM" id="Phobius"/>
    </source>
</evidence>
<dbReference type="InParanoid" id="A0A1E7FIB3"/>
<feature type="region of interest" description="Disordered" evidence="1">
    <location>
        <begin position="109"/>
        <end position="140"/>
    </location>
</feature>
<keyword evidence="2" id="KW-0812">Transmembrane</keyword>
<feature type="transmembrane region" description="Helical" evidence="2">
    <location>
        <begin position="12"/>
        <end position="34"/>
    </location>
</feature>
<organism evidence="3 4">
    <name type="scientific">Fragilariopsis cylindrus CCMP1102</name>
    <dbReference type="NCBI Taxonomy" id="635003"/>
    <lineage>
        <taxon>Eukaryota</taxon>
        <taxon>Sar</taxon>
        <taxon>Stramenopiles</taxon>
        <taxon>Ochrophyta</taxon>
        <taxon>Bacillariophyta</taxon>
        <taxon>Bacillariophyceae</taxon>
        <taxon>Bacillariophycidae</taxon>
        <taxon>Bacillariales</taxon>
        <taxon>Bacillariaceae</taxon>
        <taxon>Fragilariopsis</taxon>
    </lineage>
</organism>
<dbReference type="Proteomes" id="UP000095751">
    <property type="component" value="Unassembled WGS sequence"/>
</dbReference>
<feature type="transmembrane region" description="Helical" evidence="2">
    <location>
        <begin position="55"/>
        <end position="75"/>
    </location>
</feature>
<keyword evidence="4" id="KW-1185">Reference proteome</keyword>
<evidence type="ECO:0000313" key="3">
    <source>
        <dbReference type="EMBL" id="OEU17775.1"/>
    </source>
</evidence>
<accession>A0A1E7FIB3</accession>
<keyword evidence="2" id="KW-1133">Transmembrane helix</keyword>
<evidence type="ECO:0000256" key="1">
    <source>
        <dbReference type="SAM" id="MobiDB-lite"/>
    </source>
</evidence>
<dbReference type="EMBL" id="KV784357">
    <property type="protein sequence ID" value="OEU17775.1"/>
    <property type="molecule type" value="Genomic_DNA"/>
</dbReference>
<feature type="transmembrane region" description="Helical" evidence="2">
    <location>
        <begin position="81"/>
        <end position="100"/>
    </location>
</feature>
<evidence type="ECO:0000313" key="4">
    <source>
        <dbReference type="Proteomes" id="UP000095751"/>
    </source>
</evidence>